<protein>
    <submittedName>
        <fullName evidence="1">Uncharacterized protein</fullName>
    </submittedName>
</protein>
<dbReference type="EMBL" id="KI894027">
    <property type="protein sequence ID" value="OBR88624.1"/>
    <property type="molecule type" value="Genomic_DNA"/>
</dbReference>
<dbReference type="Proteomes" id="UP000078595">
    <property type="component" value="Chromosome 1"/>
</dbReference>
<accession>A0A1A6AEZ8</accession>
<keyword evidence="3" id="KW-1185">Reference proteome</keyword>
<reference evidence="2" key="2">
    <citation type="submission" date="2013-07" db="EMBL/GenBank/DDBJ databases">
        <authorList>
            <consortium name="The Broad Institute Genome Sequencing Platform"/>
            <person name="Cuomo C."/>
            <person name="Litvintseva A."/>
            <person name="Chen Y."/>
            <person name="Heitman J."/>
            <person name="Sun S."/>
            <person name="Springer D."/>
            <person name="Dromer F."/>
            <person name="Young S.K."/>
            <person name="Zeng Q."/>
            <person name="Gargeya S."/>
            <person name="Fitzgerald M."/>
            <person name="Abouelleil A."/>
            <person name="Alvarado L."/>
            <person name="Berlin A.M."/>
            <person name="Chapman S.B."/>
            <person name="Dewar J."/>
            <person name="Goldberg J."/>
            <person name="Griggs A."/>
            <person name="Gujja S."/>
            <person name="Hansen M."/>
            <person name="Howarth C."/>
            <person name="Imamovic A."/>
            <person name="Larimer J."/>
            <person name="McCowan C."/>
            <person name="Murphy C."/>
            <person name="Pearson M."/>
            <person name="Priest M."/>
            <person name="Roberts A."/>
            <person name="Saif S."/>
            <person name="Shea T."/>
            <person name="Sykes S."/>
            <person name="Wortman J."/>
            <person name="Nusbaum C."/>
            <person name="Birren B."/>
        </authorList>
    </citation>
    <scope>NUCLEOTIDE SEQUENCE</scope>
    <source>
        <strain evidence="2">CBS 10117</strain>
    </source>
</reference>
<gene>
    <name evidence="1" type="ORF">I303_00441</name>
    <name evidence="2" type="ORF">I303_100442</name>
</gene>
<proteinExistence type="predicted"/>
<reference evidence="2" key="3">
    <citation type="submission" date="2024-02" db="EMBL/GenBank/DDBJ databases">
        <title>Comparative genomics of Cryptococcus and Kwoniella reveals pathogenesis evolution and contrasting modes of karyotype evolution via chromosome fusion or intercentromeric recombination.</title>
        <authorList>
            <person name="Coelho M.A."/>
            <person name="David-Palma M."/>
            <person name="Shea T."/>
            <person name="Bowers K."/>
            <person name="McGinley-Smith S."/>
            <person name="Mohammad A.W."/>
            <person name="Gnirke A."/>
            <person name="Yurkov A.M."/>
            <person name="Nowrousian M."/>
            <person name="Sun S."/>
            <person name="Cuomo C.A."/>
            <person name="Heitman J."/>
        </authorList>
    </citation>
    <scope>NUCLEOTIDE SEQUENCE</scope>
    <source>
        <strain evidence="2">CBS 10117</strain>
    </source>
</reference>
<dbReference type="KEGG" id="kdj:28964140"/>
<sequence length="229" mass="25616">MAEVSEFTYKGTYYKADEVIMALEVQRGKYTDTLTCSQIRSHNPDVRPSSEMQQYIGSNINKHSEMSLLDLSAGRLPQISCKDFTISPTKAFMSARGGGSGEGDYAHHTCQVDFWDPLEHSADVESYKVYCVPHASFRAIPRSNLNVDEEETYCLSLFLKDETDPFSTITEIKGSLRDSLFPITPKAEDDVIVCDVNAKDLKHTKALSSEGQQCYTPAHVTRYAATDQM</sequence>
<evidence type="ECO:0000313" key="3">
    <source>
        <dbReference type="Proteomes" id="UP000078595"/>
    </source>
</evidence>
<evidence type="ECO:0000313" key="2">
    <source>
        <dbReference type="EMBL" id="WWC57907.1"/>
    </source>
</evidence>
<reference evidence="1" key="1">
    <citation type="submission" date="2013-07" db="EMBL/GenBank/DDBJ databases">
        <title>The Genome Sequence of Cryptococcus dejecticola CBS10117.</title>
        <authorList>
            <consortium name="The Broad Institute Genome Sequencing Platform"/>
            <person name="Cuomo C."/>
            <person name="Litvintseva A."/>
            <person name="Chen Y."/>
            <person name="Heitman J."/>
            <person name="Sun S."/>
            <person name="Springer D."/>
            <person name="Dromer F."/>
            <person name="Young S.K."/>
            <person name="Zeng Q."/>
            <person name="Gargeya S."/>
            <person name="Fitzgerald M."/>
            <person name="Abouelleil A."/>
            <person name="Alvarado L."/>
            <person name="Berlin A.M."/>
            <person name="Chapman S.B."/>
            <person name="Dewar J."/>
            <person name="Goldberg J."/>
            <person name="Griggs A."/>
            <person name="Gujja S."/>
            <person name="Hansen M."/>
            <person name="Howarth C."/>
            <person name="Imamovic A."/>
            <person name="Larimer J."/>
            <person name="McCowan C."/>
            <person name="Murphy C."/>
            <person name="Pearson M."/>
            <person name="Priest M."/>
            <person name="Roberts A."/>
            <person name="Saif S."/>
            <person name="Shea T."/>
            <person name="Sykes S."/>
            <person name="Wortman J."/>
            <person name="Nusbaum C."/>
            <person name="Birren B."/>
        </authorList>
    </citation>
    <scope>NUCLEOTIDE SEQUENCE [LARGE SCALE GENOMIC DNA]</scope>
    <source>
        <strain evidence="1">CBS 10117</strain>
    </source>
</reference>
<dbReference type="GeneID" id="28964140"/>
<organism evidence="1">
    <name type="scientific">Kwoniella dejecticola CBS 10117</name>
    <dbReference type="NCBI Taxonomy" id="1296121"/>
    <lineage>
        <taxon>Eukaryota</taxon>
        <taxon>Fungi</taxon>
        <taxon>Dikarya</taxon>
        <taxon>Basidiomycota</taxon>
        <taxon>Agaricomycotina</taxon>
        <taxon>Tremellomycetes</taxon>
        <taxon>Tremellales</taxon>
        <taxon>Cryptococcaceae</taxon>
        <taxon>Kwoniella</taxon>
    </lineage>
</organism>
<dbReference type="RefSeq" id="XP_018266466.1">
    <property type="nucleotide sequence ID" value="XM_018403812.1"/>
</dbReference>
<dbReference type="AlphaFoldDB" id="A0A1A6AEZ8"/>
<dbReference type="EMBL" id="CP144530">
    <property type="protein sequence ID" value="WWC57907.1"/>
    <property type="molecule type" value="Genomic_DNA"/>
</dbReference>
<dbReference type="VEuPathDB" id="FungiDB:I303_00441"/>
<evidence type="ECO:0000313" key="1">
    <source>
        <dbReference type="EMBL" id="OBR88624.1"/>
    </source>
</evidence>
<name>A0A1A6AEZ8_9TREE</name>